<dbReference type="Gene3D" id="2.170.130.10">
    <property type="entry name" value="TonB-dependent receptor, plug domain"/>
    <property type="match status" value="1"/>
</dbReference>
<reference evidence="3" key="1">
    <citation type="submission" date="2021-01" db="EMBL/GenBank/DDBJ databases">
        <title>Genome sequence of Phenylobacterium sp. 20VBR1 isolated from a valley glaceir, Ny-Alesund, Svalbard.</title>
        <authorList>
            <person name="Thomas F.A."/>
            <person name="Krishnan K.P."/>
            <person name="Sinha R.K."/>
        </authorList>
    </citation>
    <scope>NUCLEOTIDE SEQUENCE</scope>
    <source>
        <strain evidence="3">20VBR1</strain>
    </source>
</reference>
<organism evidence="3">
    <name type="scientific">Phenylobacterium glaciei</name>
    <dbReference type="NCBI Taxonomy" id="2803784"/>
    <lineage>
        <taxon>Bacteria</taxon>
        <taxon>Pseudomonadati</taxon>
        <taxon>Pseudomonadota</taxon>
        <taxon>Alphaproteobacteria</taxon>
        <taxon>Caulobacterales</taxon>
        <taxon>Caulobacteraceae</taxon>
        <taxon>Phenylobacterium</taxon>
    </lineage>
</organism>
<feature type="domain" description="TonB-dependent receptor plug" evidence="2">
    <location>
        <begin position="19"/>
        <end position="86"/>
    </location>
</feature>
<dbReference type="EMBL" id="CP068570">
    <property type="protein sequence ID" value="QQZ52039.1"/>
    <property type="molecule type" value="Genomic_DNA"/>
</dbReference>
<name>A0A974SA22_9CAUL</name>
<dbReference type="SUPFAM" id="SSF56935">
    <property type="entry name" value="Porins"/>
    <property type="match status" value="1"/>
</dbReference>
<protein>
    <submittedName>
        <fullName evidence="3">TonB-dependent receptor plug domain-containing protein</fullName>
    </submittedName>
</protein>
<evidence type="ECO:0000259" key="2">
    <source>
        <dbReference type="Pfam" id="PF07715"/>
    </source>
</evidence>
<dbReference type="PANTHER" id="PTHR47234:SF2">
    <property type="entry name" value="TONB-DEPENDENT RECEPTOR"/>
    <property type="match status" value="1"/>
</dbReference>
<dbReference type="AlphaFoldDB" id="A0A974SA22"/>
<proteinExistence type="predicted"/>
<keyword evidence="3" id="KW-0675">Receptor</keyword>
<dbReference type="Pfam" id="PF07715">
    <property type="entry name" value="Plug"/>
    <property type="match status" value="1"/>
</dbReference>
<dbReference type="InterPro" id="IPR012910">
    <property type="entry name" value="Plug_dom"/>
</dbReference>
<evidence type="ECO:0000313" key="3">
    <source>
        <dbReference type="EMBL" id="QQZ52039.1"/>
    </source>
</evidence>
<dbReference type="InterPro" id="IPR037066">
    <property type="entry name" value="Plug_dom_sf"/>
</dbReference>
<evidence type="ECO:0000256" key="1">
    <source>
        <dbReference type="SAM" id="MobiDB-lite"/>
    </source>
</evidence>
<dbReference type="PANTHER" id="PTHR47234">
    <property type="match status" value="1"/>
</dbReference>
<feature type="region of interest" description="Disordered" evidence="1">
    <location>
        <begin position="331"/>
        <end position="373"/>
    </location>
</feature>
<feature type="compositionally biased region" description="Low complexity" evidence="1">
    <location>
        <begin position="333"/>
        <end position="357"/>
    </location>
</feature>
<feature type="region of interest" description="Disordered" evidence="1">
    <location>
        <begin position="290"/>
        <end position="318"/>
    </location>
</feature>
<gene>
    <name evidence="3" type="ORF">JKL49_20150</name>
</gene>
<accession>A0A974SA22</accession>
<feature type="compositionally biased region" description="Pro residues" evidence="1">
    <location>
        <begin position="294"/>
        <end position="307"/>
    </location>
</feature>
<sequence>MRRVVRRFAHPVHLLGAASSGLNLTNLRNLGSNRSVTLINGRRAPAGNIVGSGVDFNTIPSANISRVEVLTGGAAAIYGADAVAGVVNIITDTKFDGLEMGASYGLALAEKDNINPSAFIRFGKAFDKGHLGATLQYDYQGFVSCADRYLCEHDFVWNPPAAVKRGAGTSPADSALSGVPPQGRFLIGAGNGLAAGDFTQRNGSFTDSGGALIPFTLNLDGYDRNPKRALAIPTERVMFATDASYEVLPWMTAFLEMNYGSSKTQAPFEGHPFQSTTDLLGSCRWPRAGWRLRSPPPTPSSRPPCAPGPWRRATTRSAGWNASTSWACAAPTTSARPCASRPASPASSTPWPASARTGTTRPLTSGAAPPLTA</sequence>